<sequence length="77" mass="8228">MERSSPYTCFANSRVGTKIKPRGSLAEKALVFKDLCSIGSTNANVLPEPVLDEANKSRPAIVSGIACCWISVACLKL</sequence>
<proteinExistence type="predicted"/>
<protein>
    <submittedName>
        <fullName evidence="1">Uncharacterized protein</fullName>
    </submittedName>
</protein>
<name>A0A655TKD9_VIBCL</name>
<evidence type="ECO:0000313" key="2">
    <source>
        <dbReference type="Proteomes" id="UP000041770"/>
    </source>
</evidence>
<gene>
    <name evidence="1" type="ORF">ERS013200_00460</name>
</gene>
<dbReference type="AlphaFoldDB" id="A0A655TKD9"/>
<reference evidence="1 2" key="1">
    <citation type="submission" date="2015-07" db="EMBL/GenBank/DDBJ databases">
        <authorList>
            <consortium name="Pathogen Informatics"/>
        </authorList>
    </citation>
    <scope>NUCLEOTIDE SEQUENCE [LARGE SCALE GENOMIC DNA]</scope>
    <source>
        <strain evidence="1 2">A316</strain>
    </source>
</reference>
<accession>A0A655TKD9</accession>
<organism evidence="1 2">
    <name type="scientific">Vibrio cholerae</name>
    <dbReference type="NCBI Taxonomy" id="666"/>
    <lineage>
        <taxon>Bacteria</taxon>
        <taxon>Pseudomonadati</taxon>
        <taxon>Pseudomonadota</taxon>
        <taxon>Gammaproteobacteria</taxon>
        <taxon>Vibrionales</taxon>
        <taxon>Vibrionaceae</taxon>
        <taxon>Vibrio</taxon>
    </lineage>
</organism>
<dbReference type="EMBL" id="CWQY01000002">
    <property type="protein sequence ID" value="CSC06432.1"/>
    <property type="molecule type" value="Genomic_DNA"/>
</dbReference>
<evidence type="ECO:0000313" key="1">
    <source>
        <dbReference type="EMBL" id="CSC06432.1"/>
    </source>
</evidence>
<dbReference type="Proteomes" id="UP000041770">
    <property type="component" value="Unassembled WGS sequence"/>
</dbReference>